<protein>
    <recommendedName>
        <fullName evidence="3">Alpha/beta hydrolase</fullName>
    </recommendedName>
</protein>
<dbReference type="SUPFAM" id="SSF53474">
    <property type="entry name" value="alpha/beta-Hydrolases"/>
    <property type="match status" value="1"/>
</dbReference>
<evidence type="ECO:0000313" key="2">
    <source>
        <dbReference type="Proteomes" id="UP000503540"/>
    </source>
</evidence>
<proteinExistence type="predicted"/>
<dbReference type="EMBL" id="CP046172">
    <property type="protein sequence ID" value="QIS12504.1"/>
    <property type="molecule type" value="Genomic_DNA"/>
</dbReference>
<accession>A0A6G9YH44</accession>
<evidence type="ECO:0008006" key="3">
    <source>
        <dbReference type="Google" id="ProtNLM"/>
    </source>
</evidence>
<organism evidence="1 2">
    <name type="scientific">Nocardia arthritidis</name>
    <dbReference type="NCBI Taxonomy" id="228602"/>
    <lineage>
        <taxon>Bacteria</taxon>
        <taxon>Bacillati</taxon>
        <taxon>Actinomycetota</taxon>
        <taxon>Actinomycetes</taxon>
        <taxon>Mycobacteriales</taxon>
        <taxon>Nocardiaceae</taxon>
        <taxon>Nocardia</taxon>
    </lineage>
</organism>
<gene>
    <name evidence="1" type="ORF">F5544_23220</name>
</gene>
<evidence type="ECO:0000313" key="1">
    <source>
        <dbReference type="EMBL" id="QIS12504.1"/>
    </source>
</evidence>
<name>A0A6G9YH44_9NOCA</name>
<dbReference type="KEGG" id="nah:F5544_23220"/>
<reference evidence="1 2" key="1">
    <citation type="journal article" date="2019" name="ACS Chem. Biol.">
        <title>Identification and Mobilization of a Cryptic Antibiotic Biosynthesis Gene Locus from a Human-Pathogenic Nocardia Isolate.</title>
        <authorList>
            <person name="Herisse M."/>
            <person name="Ishida K."/>
            <person name="Porter J.L."/>
            <person name="Howden B."/>
            <person name="Hertweck C."/>
            <person name="Stinear T.P."/>
            <person name="Pidot S.J."/>
        </authorList>
    </citation>
    <scope>NUCLEOTIDE SEQUENCE [LARGE SCALE GENOMIC DNA]</scope>
    <source>
        <strain evidence="1 2">AUSMDU00012717</strain>
    </source>
</reference>
<keyword evidence="2" id="KW-1185">Reference proteome</keyword>
<dbReference type="RefSeq" id="WP_167475183.1">
    <property type="nucleotide sequence ID" value="NZ_CP046172.1"/>
</dbReference>
<dbReference type="Gene3D" id="3.40.50.1820">
    <property type="entry name" value="alpha/beta hydrolase"/>
    <property type="match status" value="1"/>
</dbReference>
<dbReference type="AlphaFoldDB" id="A0A6G9YH44"/>
<dbReference type="InterPro" id="IPR029058">
    <property type="entry name" value="AB_hydrolase_fold"/>
</dbReference>
<sequence length="237" mass="25058">MTTTEIASAPLLLRGEELILTAGEAELAGLLRIPEQPTGVVVFAHGSGSDRRSPRNRFVGDIFAGHGLTTVTIDLLTPTETTDLTTIFDIDLLGGRLAAVRRLLWALPGCRRLPVGLFGVGTDAPVTLWAAAELGGDIGAAVVRGGRPDLAGDRLADILAPTLFLVGGQDPRVRELNRRAAKSLCCVHRVTELTGLGSGPNEFRMSRSAAYLAAVWFAEHLTPVAQPYDASAISATR</sequence>
<dbReference type="Proteomes" id="UP000503540">
    <property type="component" value="Chromosome"/>
</dbReference>